<keyword evidence="2" id="KW-0378">Hydrolase</keyword>
<comment type="caution">
    <text evidence="4">The sequence shown here is derived from an EMBL/GenBank/DDBJ whole genome shotgun (WGS) entry which is preliminary data.</text>
</comment>
<sequence length="234" mass="26986">MKFFRRPKPVKAISFDLDDTLYDNVPVMLNAEQQVQAFIQQRYPSLRDWRIEDWRALRLEVMQRYPELATNMTELRLKTLAIGLEKSGEQQIETHAQRIMEEFLRHRNAVTISAETHQLLTRLKQRYPLFALSNGNVNVDEIGLADYFSAVIQPSVSIRGKPHEDMFKLAQSYLPDIPASAWLHVGDHPVSDVVGAQRAGWQTAWFNDGLGRPEHLRVLPTIELSRVTDLLDIL</sequence>
<dbReference type="PANTHER" id="PTHR46470">
    <property type="entry name" value="N-ACYLNEURAMINATE-9-PHOSPHATASE"/>
    <property type="match status" value="1"/>
</dbReference>
<keyword evidence="3" id="KW-0460">Magnesium</keyword>
<dbReference type="Proteomes" id="UP000287996">
    <property type="component" value="Unassembled WGS sequence"/>
</dbReference>
<proteinExistence type="predicted"/>
<dbReference type="PANTHER" id="PTHR46470:SF4">
    <property type="entry name" value="5-AMINO-6-(5-PHOSPHO-D-RIBITYLAMINO)URACIL PHOSPHATASE YIGB"/>
    <property type="match status" value="1"/>
</dbReference>
<dbReference type="SFLD" id="SFLDG01129">
    <property type="entry name" value="C1.5:_HAD__Beta-PGM__Phosphata"/>
    <property type="match status" value="1"/>
</dbReference>
<dbReference type="RefSeq" id="WP_126842061.1">
    <property type="nucleotide sequence ID" value="NZ_PIQH01000007.1"/>
</dbReference>
<gene>
    <name evidence="4" type="ORF">CWI84_07955</name>
</gene>
<evidence type="ECO:0000256" key="1">
    <source>
        <dbReference type="ARBA" id="ARBA00001946"/>
    </source>
</evidence>
<dbReference type="NCBIfam" id="TIGR01549">
    <property type="entry name" value="HAD-SF-IA-v1"/>
    <property type="match status" value="1"/>
</dbReference>
<dbReference type="SUPFAM" id="SSF56784">
    <property type="entry name" value="HAD-like"/>
    <property type="match status" value="1"/>
</dbReference>
<organism evidence="4 5">
    <name type="scientific">Idiomarina tyrosinivorans</name>
    <dbReference type="NCBI Taxonomy" id="1445662"/>
    <lineage>
        <taxon>Bacteria</taxon>
        <taxon>Pseudomonadati</taxon>
        <taxon>Pseudomonadota</taxon>
        <taxon>Gammaproteobacteria</taxon>
        <taxon>Alteromonadales</taxon>
        <taxon>Idiomarinaceae</taxon>
        <taxon>Idiomarina</taxon>
    </lineage>
</organism>
<dbReference type="InterPro" id="IPR006439">
    <property type="entry name" value="HAD-SF_hydro_IA"/>
</dbReference>
<dbReference type="Gene3D" id="3.40.50.1000">
    <property type="entry name" value="HAD superfamily/HAD-like"/>
    <property type="match status" value="1"/>
</dbReference>
<dbReference type="OrthoDB" id="367448at2"/>
<dbReference type="GO" id="GO:0009231">
    <property type="term" value="P:riboflavin biosynthetic process"/>
    <property type="evidence" value="ECO:0007669"/>
    <property type="project" value="TreeGrafter"/>
</dbReference>
<reference evidence="4 5" key="1">
    <citation type="journal article" date="2011" name="Front. Microbiol.">
        <title>Genomic signatures of strain selection and enhancement in Bacillus atrophaeus var. globigii, a historical biowarfare simulant.</title>
        <authorList>
            <person name="Gibbons H.S."/>
            <person name="Broomall S.M."/>
            <person name="McNew L.A."/>
            <person name="Daligault H."/>
            <person name="Chapman C."/>
            <person name="Bruce D."/>
            <person name="Karavis M."/>
            <person name="Krepps M."/>
            <person name="McGregor P.A."/>
            <person name="Hong C."/>
            <person name="Park K.H."/>
            <person name="Akmal A."/>
            <person name="Feldman A."/>
            <person name="Lin J.S."/>
            <person name="Chang W.E."/>
            <person name="Higgs B.W."/>
            <person name="Demirev P."/>
            <person name="Lindquist J."/>
            <person name="Liem A."/>
            <person name="Fochler E."/>
            <person name="Read T.D."/>
            <person name="Tapia R."/>
            <person name="Johnson S."/>
            <person name="Bishop-Lilly K.A."/>
            <person name="Detter C."/>
            <person name="Han C."/>
            <person name="Sozhamannan S."/>
            <person name="Rosenzweig C.N."/>
            <person name="Skowronski E.W."/>
        </authorList>
    </citation>
    <scope>NUCLEOTIDE SEQUENCE [LARGE SCALE GENOMIC DNA]</scope>
    <source>
        <strain evidence="4 5">CC-PW-9</strain>
    </source>
</reference>
<dbReference type="AlphaFoldDB" id="A0A432ZPY4"/>
<dbReference type="Pfam" id="PF00702">
    <property type="entry name" value="Hydrolase"/>
    <property type="match status" value="1"/>
</dbReference>
<keyword evidence="5" id="KW-1185">Reference proteome</keyword>
<dbReference type="EMBL" id="PIQH01000007">
    <property type="protein sequence ID" value="RUO79886.1"/>
    <property type="molecule type" value="Genomic_DNA"/>
</dbReference>
<evidence type="ECO:0000313" key="4">
    <source>
        <dbReference type="EMBL" id="RUO79886.1"/>
    </source>
</evidence>
<dbReference type="InterPro" id="IPR023214">
    <property type="entry name" value="HAD_sf"/>
</dbReference>
<dbReference type="InterPro" id="IPR036412">
    <property type="entry name" value="HAD-like_sf"/>
</dbReference>
<comment type="cofactor">
    <cofactor evidence="1">
        <name>Mg(2+)</name>
        <dbReference type="ChEBI" id="CHEBI:18420"/>
    </cofactor>
</comment>
<accession>A0A432ZPY4</accession>
<dbReference type="SFLD" id="SFLDS00003">
    <property type="entry name" value="Haloacid_Dehalogenase"/>
    <property type="match status" value="1"/>
</dbReference>
<dbReference type="GO" id="GO:0016787">
    <property type="term" value="F:hydrolase activity"/>
    <property type="evidence" value="ECO:0007669"/>
    <property type="project" value="UniProtKB-KW"/>
</dbReference>
<name>A0A432ZPY4_9GAMM</name>
<dbReference type="InterPro" id="IPR051400">
    <property type="entry name" value="HAD-like_hydrolase"/>
</dbReference>
<evidence type="ECO:0000256" key="2">
    <source>
        <dbReference type="ARBA" id="ARBA00022801"/>
    </source>
</evidence>
<evidence type="ECO:0000313" key="5">
    <source>
        <dbReference type="Proteomes" id="UP000287996"/>
    </source>
</evidence>
<evidence type="ECO:0000256" key="3">
    <source>
        <dbReference type="ARBA" id="ARBA00022842"/>
    </source>
</evidence>
<protein>
    <submittedName>
        <fullName evidence="4">Phosphoesterase</fullName>
    </submittedName>
</protein>
<dbReference type="Gene3D" id="1.20.120.1600">
    <property type="match status" value="1"/>
</dbReference>